<organism evidence="7 8">
    <name type="scientific">Fibrisoma montanum</name>
    <dbReference type="NCBI Taxonomy" id="2305895"/>
    <lineage>
        <taxon>Bacteria</taxon>
        <taxon>Pseudomonadati</taxon>
        <taxon>Bacteroidota</taxon>
        <taxon>Cytophagia</taxon>
        <taxon>Cytophagales</taxon>
        <taxon>Spirosomataceae</taxon>
        <taxon>Fibrisoma</taxon>
    </lineage>
</organism>
<evidence type="ECO:0000256" key="2">
    <source>
        <dbReference type="ARBA" id="ARBA00022475"/>
    </source>
</evidence>
<proteinExistence type="predicted"/>
<evidence type="ECO:0008006" key="9">
    <source>
        <dbReference type="Google" id="ProtNLM"/>
    </source>
</evidence>
<dbReference type="Pfam" id="PF03170">
    <property type="entry name" value="BcsB"/>
    <property type="match status" value="1"/>
</dbReference>
<dbReference type="Gene3D" id="2.60.120.260">
    <property type="entry name" value="Galactose-binding domain-like"/>
    <property type="match status" value="2"/>
</dbReference>
<dbReference type="InterPro" id="IPR018513">
    <property type="entry name" value="Cell_synthase_bac"/>
</dbReference>
<evidence type="ECO:0000256" key="3">
    <source>
        <dbReference type="ARBA" id="ARBA00022692"/>
    </source>
</evidence>
<dbReference type="GO" id="GO:0006011">
    <property type="term" value="P:UDP-alpha-D-glucose metabolic process"/>
    <property type="evidence" value="ECO:0007669"/>
    <property type="project" value="InterPro"/>
</dbReference>
<evidence type="ECO:0000313" key="7">
    <source>
        <dbReference type="EMBL" id="RIV21121.1"/>
    </source>
</evidence>
<comment type="caution">
    <text evidence="7">The sequence shown here is derived from an EMBL/GenBank/DDBJ whole genome shotgun (WGS) entry which is preliminary data.</text>
</comment>
<name>A0A418M5K6_9BACT</name>
<accession>A0A418M5K6</accession>
<reference evidence="7 8" key="1">
    <citation type="submission" date="2018-08" db="EMBL/GenBank/DDBJ databases">
        <title>Fibrisoma montanum sp. nov., isolated from Danxia mountain soil.</title>
        <authorList>
            <person name="Huang Y."/>
        </authorList>
    </citation>
    <scope>NUCLEOTIDE SEQUENCE [LARGE SCALE GENOMIC DNA]</scope>
    <source>
        <strain evidence="7 8">HYT19</strain>
    </source>
</reference>
<dbReference type="PANTHER" id="PTHR39083:SF1">
    <property type="entry name" value="CYCLIC DI-GMP-BINDING PROTEIN"/>
    <property type="match status" value="1"/>
</dbReference>
<comment type="subcellular location">
    <subcellularLocation>
        <location evidence="1">Cell membrane</location>
        <topology evidence="1">Single-pass membrane protein</topology>
    </subcellularLocation>
</comment>
<keyword evidence="8" id="KW-1185">Reference proteome</keyword>
<evidence type="ECO:0000256" key="5">
    <source>
        <dbReference type="ARBA" id="ARBA00023136"/>
    </source>
</evidence>
<evidence type="ECO:0000256" key="1">
    <source>
        <dbReference type="ARBA" id="ARBA00004162"/>
    </source>
</evidence>
<keyword evidence="3 6" id="KW-0812">Transmembrane</keyword>
<feature type="transmembrane region" description="Helical" evidence="6">
    <location>
        <begin position="688"/>
        <end position="707"/>
    </location>
</feature>
<dbReference type="GO" id="GO:0005886">
    <property type="term" value="C:plasma membrane"/>
    <property type="evidence" value="ECO:0007669"/>
    <property type="project" value="UniProtKB-SubCell"/>
</dbReference>
<protein>
    <recommendedName>
        <fullName evidence="9">Cellulose biosynthesis cyclic di-GMP-binding regulatory protein BcsB</fullName>
    </recommendedName>
</protein>
<evidence type="ECO:0000313" key="8">
    <source>
        <dbReference type="Proteomes" id="UP000283523"/>
    </source>
</evidence>
<keyword evidence="4 6" id="KW-1133">Transmembrane helix</keyword>
<evidence type="ECO:0000256" key="6">
    <source>
        <dbReference type="SAM" id="Phobius"/>
    </source>
</evidence>
<keyword evidence="5 6" id="KW-0472">Membrane</keyword>
<evidence type="ECO:0000256" key="4">
    <source>
        <dbReference type="ARBA" id="ARBA00022989"/>
    </source>
</evidence>
<sequence length="720" mass="78309">MNFPAFNEATFNPYLYISSYSYLTSMSLINIRLIAGGLLATILVPFQLQAQRPAVAAPKATPAAVIPPAPTSASRISFQAAGYDDQTIQGLSGSSAYYLRLPATATLQNGQLVLFMKPSQALQLSQSSVTVLVRNQPALSLRLDQLEPNAPVTIPLSEASRDAGSPFVQVEIKTQLNITNDRCKDLENPALWLRVSGASFVAYNPAANGAQRLNLSNCLPSKEAIVYPANPTPNDIQLVSALYSRLFTLRPRGVALYAADKAPDSLRNVVVVGEAGNLPARYKALLTRQPQAGQGLFFLQKGVAAGPEVLFVTGADQAGYAKTVGAIANPNILASAFGDFLIIDKAAAAAPAVERTDRLTLAQLGGTPDMMQGIGSLRRSYSFRLSDFAEQPGEIETHLEARYSGLQPGDRGFLNLYINGVLFSTTTLDKSGLVSISPRLKRYLLKPFNALQAEFRFFPGTNVCQNSFLNFFAQVDVQRSSIRLTSPYSTEQLSFLQFPGAFQNKPIALVVSKSQLVPAIPGICEVVRQLNIGNTSQPAFLSVPAVYTSEVYAKGDSTKGNLIVFLDRGDNLWGQFDKAPVQFQRDFRLYSDDRSRPLFAVSDSVSCGVAQVFEQGDQAVLLMAVNGTAANEAFRNAARYVTDQLTNLASNVLITAGTNRYLFNLTEDQSVIDYNDGFGKARDWWQQYNLYVLGVLLILVLLAFLYVRSKVKGSQAIFEN</sequence>
<dbReference type="PANTHER" id="PTHR39083">
    <property type="entry name" value="CYCLIC DI-GMP-BINDING PROTEIN"/>
    <property type="match status" value="1"/>
</dbReference>
<dbReference type="AlphaFoldDB" id="A0A418M5K6"/>
<gene>
    <name evidence="7" type="ORF">DYU11_16980</name>
</gene>
<dbReference type="Proteomes" id="UP000283523">
    <property type="component" value="Unassembled WGS sequence"/>
</dbReference>
<dbReference type="EMBL" id="QXED01000005">
    <property type="protein sequence ID" value="RIV21121.1"/>
    <property type="molecule type" value="Genomic_DNA"/>
</dbReference>
<keyword evidence="2" id="KW-1003">Cell membrane</keyword>